<protein>
    <recommendedName>
        <fullName evidence="3">Plasmid replication initiator protein</fullName>
    </recommendedName>
</protein>
<evidence type="ECO:0008006" key="3">
    <source>
        <dbReference type="Google" id="ProtNLM"/>
    </source>
</evidence>
<dbReference type="Pfam" id="PF10134">
    <property type="entry name" value="RPA"/>
    <property type="match status" value="1"/>
</dbReference>
<proteinExistence type="predicted"/>
<reference evidence="1" key="2">
    <citation type="submission" date="2020-09" db="EMBL/GenBank/DDBJ databases">
        <authorList>
            <person name="Sun Q."/>
            <person name="Ohkuma M."/>
        </authorList>
    </citation>
    <scope>NUCLEOTIDE SEQUENCE</scope>
    <source>
        <strain evidence="1">JCM 31311</strain>
    </source>
</reference>
<dbReference type="Proteomes" id="UP000603865">
    <property type="component" value="Unassembled WGS sequence"/>
</dbReference>
<name>A0A918C5P4_9DEIO</name>
<dbReference type="EMBL" id="BMQL01000008">
    <property type="protein sequence ID" value="GGR06307.1"/>
    <property type="molecule type" value="Genomic_DNA"/>
</dbReference>
<dbReference type="AlphaFoldDB" id="A0A918C5P4"/>
<keyword evidence="2" id="KW-1185">Reference proteome</keyword>
<organism evidence="1 2">
    <name type="scientific">Deinococcus ruber</name>
    <dbReference type="NCBI Taxonomy" id="1848197"/>
    <lineage>
        <taxon>Bacteria</taxon>
        <taxon>Thermotogati</taxon>
        <taxon>Deinococcota</taxon>
        <taxon>Deinococci</taxon>
        <taxon>Deinococcales</taxon>
        <taxon>Deinococcaceae</taxon>
        <taxon>Deinococcus</taxon>
    </lineage>
</organism>
<evidence type="ECO:0000313" key="2">
    <source>
        <dbReference type="Proteomes" id="UP000603865"/>
    </source>
</evidence>
<sequence length="487" mass="54222">MEEVSILPVNMAKKVIKSRSTPRPVTEVKQFDETNLSRLGLISAQERIAESYTTWKTSFDANGHDGELSCFSPAEVGGVPHGVDGDFVTALNTMYVEQGAPQDGFVHTTAYQLIQRAGFEDNGTNYERLETSLRRLTVAKYVIGRAWRRRGEGPNGWASVTFSYISQIRQSTPERRSLSRGTTLSVQLADPVAESIRNEYTHPLDIEFQISLKRPLARALYRLLSSRKHNEHDPLHPYQEFTVLVSDWARDCKLTETETYRIKRNLQDAHDELIRRAFLQDVVYDGRGLKATVRYVFGSEGDPTPVMQVLPDSAVVQALLVHQVARSVAVKLIKDFGEEHVLERLRKFETVIETGYPVRQRAALLVDIIKDQAGKYALSAASPAVKAASENSTARTAPVHRSSAQVADESEAEFYALPLDVQAARAVATLRFLLRGSGNDGVITRIHQAVLAGTLDGYDLIRQAGRAAAELKMQAFVDDLRLFAGRP</sequence>
<accession>A0A918C5P4</accession>
<evidence type="ECO:0000313" key="1">
    <source>
        <dbReference type="EMBL" id="GGR06307.1"/>
    </source>
</evidence>
<dbReference type="InterPro" id="IPR018777">
    <property type="entry name" value="Replication_initiator_prot_A"/>
</dbReference>
<gene>
    <name evidence="1" type="ORF">GCM10008957_18870</name>
</gene>
<reference evidence="1" key="1">
    <citation type="journal article" date="2014" name="Int. J. Syst. Evol. Microbiol.">
        <title>Complete genome sequence of Corynebacterium casei LMG S-19264T (=DSM 44701T), isolated from a smear-ripened cheese.</title>
        <authorList>
            <consortium name="US DOE Joint Genome Institute (JGI-PGF)"/>
            <person name="Walter F."/>
            <person name="Albersmeier A."/>
            <person name="Kalinowski J."/>
            <person name="Ruckert C."/>
        </authorList>
    </citation>
    <scope>NUCLEOTIDE SEQUENCE</scope>
    <source>
        <strain evidence="1">JCM 31311</strain>
    </source>
</reference>
<comment type="caution">
    <text evidence="1">The sequence shown here is derived from an EMBL/GenBank/DDBJ whole genome shotgun (WGS) entry which is preliminary data.</text>
</comment>